<dbReference type="Proteomes" id="UP000277580">
    <property type="component" value="Unassembled WGS sequence"/>
</dbReference>
<feature type="coiled-coil region" evidence="1">
    <location>
        <begin position="25"/>
        <end position="52"/>
    </location>
</feature>
<dbReference type="InterPro" id="IPR036047">
    <property type="entry name" value="F-box-like_dom_sf"/>
</dbReference>
<dbReference type="OrthoDB" id="5429853at2759"/>
<dbReference type="InterPro" id="IPR001810">
    <property type="entry name" value="F-box_dom"/>
</dbReference>
<evidence type="ECO:0000256" key="1">
    <source>
        <dbReference type="SAM" id="Coils"/>
    </source>
</evidence>
<feature type="domain" description="F-box" evidence="2">
    <location>
        <begin position="376"/>
        <end position="423"/>
    </location>
</feature>
<name>A0A3N4KJD0_9PEZI</name>
<protein>
    <recommendedName>
        <fullName evidence="2">F-box domain-containing protein</fullName>
    </recommendedName>
</protein>
<evidence type="ECO:0000313" key="4">
    <source>
        <dbReference type="Proteomes" id="UP000277580"/>
    </source>
</evidence>
<gene>
    <name evidence="3" type="ORF">P167DRAFT_578247</name>
</gene>
<keyword evidence="1" id="KW-0175">Coiled coil</keyword>
<dbReference type="Pfam" id="PF12937">
    <property type="entry name" value="F-box-like"/>
    <property type="match status" value="1"/>
</dbReference>
<evidence type="ECO:0000259" key="2">
    <source>
        <dbReference type="PROSITE" id="PS50181"/>
    </source>
</evidence>
<accession>A0A3N4KJD0</accession>
<reference evidence="3 4" key="1">
    <citation type="journal article" date="2018" name="Nat. Ecol. Evol.">
        <title>Pezizomycetes genomes reveal the molecular basis of ectomycorrhizal truffle lifestyle.</title>
        <authorList>
            <person name="Murat C."/>
            <person name="Payen T."/>
            <person name="Noel B."/>
            <person name="Kuo A."/>
            <person name="Morin E."/>
            <person name="Chen J."/>
            <person name="Kohler A."/>
            <person name="Krizsan K."/>
            <person name="Balestrini R."/>
            <person name="Da Silva C."/>
            <person name="Montanini B."/>
            <person name="Hainaut M."/>
            <person name="Levati E."/>
            <person name="Barry K.W."/>
            <person name="Belfiori B."/>
            <person name="Cichocki N."/>
            <person name="Clum A."/>
            <person name="Dockter R.B."/>
            <person name="Fauchery L."/>
            <person name="Guy J."/>
            <person name="Iotti M."/>
            <person name="Le Tacon F."/>
            <person name="Lindquist E.A."/>
            <person name="Lipzen A."/>
            <person name="Malagnac F."/>
            <person name="Mello A."/>
            <person name="Molinier V."/>
            <person name="Miyauchi S."/>
            <person name="Poulain J."/>
            <person name="Riccioni C."/>
            <person name="Rubini A."/>
            <person name="Sitrit Y."/>
            <person name="Splivallo R."/>
            <person name="Traeger S."/>
            <person name="Wang M."/>
            <person name="Zifcakova L."/>
            <person name="Wipf D."/>
            <person name="Zambonelli A."/>
            <person name="Paolocci F."/>
            <person name="Nowrousian M."/>
            <person name="Ottonello S."/>
            <person name="Baldrian P."/>
            <person name="Spatafora J.W."/>
            <person name="Henrissat B."/>
            <person name="Nagy L.G."/>
            <person name="Aury J.M."/>
            <person name="Wincker P."/>
            <person name="Grigoriev I.V."/>
            <person name="Bonfante P."/>
            <person name="Martin F.M."/>
        </authorList>
    </citation>
    <scope>NUCLEOTIDE SEQUENCE [LARGE SCALE GENOMIC DNA]</scope>
    <source>
        <strain evidence="3 4">CCBAS932</strain>
    </source>
</reference>
<keyword evidence="4" id="KW-1185">Reference proteome</keyword>
<proteinExistence type="predicted"/>
<sequence length="855" mass="95821">MADLPIGDNNWMVKFNELQKRQVDALVLQNENQKLQLEILSLQLKVENKRKTNTPQNGLEGANLEIGGTIQPQQKSSPLGETSLTPVPEFVMQAFDPSINQGFAQYPNYNHEGSQDSNIFAEENQGLPEIQQQQQQQSDTMIGLPEVANLDVADQHQRPNVMMELPDMTNLDATDSRLMMALCYNMPPPPLQTAMTSDPFTPANKRIENQGNGVYSMTPDNLTPLETAKAHRHGYRRLSIIRTPVSPMESPRVKRARTSEIGVGYLDYSPNILGGFNEDADQRGPLSEALQTYASDVEKLAFALTRKDLEECVLELALAEEGITNLLDDNSASGIIPSGGLVRSALLKRCNKNGRKIVFNKDIYPMSMGLNEASNVGAFKNLPLELLIHIVTFLPLGTALKFILSVCKSFRALMSEPILWNKMVIELKNQELSPDGFIRLIRTLPETSIRYFSIDTANYDIGVINEVIELLIKGKQFGLTSLHISGKKLSLAAILGTVKRLWADKITVFSLTDVTHTKVDPEQTIKQVLSLMPNLKKLRMEGGAWDIKALRSLSCLHGQLRNIEGSRLVGDNRLTHMSFSGSKTMICWDDLKDFGKWFPEVEELFIQCVYANESEWIRNYADGPAKPGVEGMAAAFEGAKYKYRTPNYVDISWVPMSRLKYFGCGSICEQTKKHQVKAFEDIHAAYIWSLLKGSRETLERLELSRGQETFKERGKGNGKFHAPLPQLIPVPLRGMHGVDFPKLTYLFLGFWDIHWEWFTAFKSSNDEITNLLAEAPGTMNELNDSTPISTPVLGFENVKKFIFWGCTGIPKDQDTAGGKSWVLDLKRTWGEDLEAIDESIVQHEALKGNKGMGSW</sequence>
<dbReference type="EMBL" id="ML119163">
    <property type="protein sequence ID" value="RPB08421.1"/>
    <property type="molecule type" value="Genomic_DNA"/>
</dbReference>
<dbReference type="AlphaFoldDB" id="A0A3N4KJD0"/>
<dbReference type="InParanoid" id="A0A3N4KJD0"/>
<evidence type="ECO:0000313" key="3">
    <source>
        <dbReference type="EMBL" id="RPB08421.1"/>
    </source>
</evidence>
<dbReference type="SUPFAM" id="SSF81383">
    <property type="entry name" value="F-box domain"/>
    <property type="match status" value="1"/>
</dbReference>
<organism evidence="3 4">
    <name type="scientific">Morchella conica CCBAS932</name>
    <dbReference type="NCBI Taxonomy" id="1392247"/>
    <lineage>
        <taxon>Eukaryota</taxon>
        <taxon>Fungi</taxon>
        <taxon>Dikarya</taxon>
        <taxon>Ascomycota</taxon>
        <taxon>Pezizomycotina</taxon>
        <taxon>Pezizomycetes</taxon>
        <taxon>Pezizales</taxon>
        <taxon>Morchellaceae</taxon>
        <taxon>Morchella</taxon>
    </lineage>
</organism>
<dbReference type="InterPro" id="IPR032675">
    <property type="entry name" value="LRR_dom_sf"/>
</dbReference>
<dbReference type="PROSITE" id="PS50181">
    <property type="entry name" value="FBOX"/>
    <property type="match status" value="1"/>
</dbReference>
<dbReference type="Gene3D" id="3.80.10.10">
    <property type="entry name" value="Ribonuclease Inhibitor"/>
    <property type="match status" value="1"/>
</dbReference>